<dbReference type="EMBL" id="MU394315">
    <property type="protein sequence ID" value="KAI6086412.1"/>
    <property type="molecule type" value="Genomic_DNA"/>
</dbReference>
<keyword evidence="2" id="KW-1185">Reference proteome</keyword>
<proteinExistence type="predicted"/>
<reference evidence="1 2" key="1">
    <citation type="journal article" date="2022" name="New Phytol.">
        <title>Ecological generalism drives hyperdiversity of secondary metabolite gene clusters in xylarialean endophytes.</title>
        <authorList>
            <person name="Franco M.E.E."/>
            <person name="Wisecaver J.H."/>
            <person name="Arnold A.E."/>
            <person name="Ju Y.M."/>
            <person name="Slot J.C."/>
            <person name="Ahrendt S."/>
            <person name="Moore L.P."/>
            <person name="Eastman K.E."/>
            <person name="Scott K."/>
            <person name="Konkel Z."/>
            <person name="Mondo S.J."/>
            <person name="Kuo A."/>
            <person name="Hayes R.D."/>
            <person name="Haridas S."/>
            <person name="Andreopoulos B."/>
            <person name="Riley R."/>
            <person name="LaButti K."/>
            <person name="Pangilinan J."/>
            <person name="Lipzen A."/>
            <person name="Amirebrahimi M."/>
            <person name="Yan J."/>
            <person name="Adam C."/>
            <person name="Keymanesh K."/>
            <person name="Ng V."/>
            <person name="Louie K."/>
            <person name="Northen T."/>
            <person name="Drula E."/>
            <person name="Henrissat B."/>
            <person name="Hsieh H.M."/>
            <person name="Youens-Clark K."/>
            <person name="Lutzoni F."/>
            <person name="Miadlikowska J."/>
            <person name="Eastwood D.C."/>
            <person name="Hamelin R.C."/>
            <person name="Grigoriev I.V."/>
            <person name="U'Ren J.M."/>
        </authorList>
    </citation>
    <scope>NUCLEOTIDE SEQUENCE [LARGE SCALE GENOMIC DNA]</scope>
    <source>
        <strain evidence="1 2">ER1909</strain>
    </source>
</reference>
<protein>
    <submittedName>
        <fullName evidence="1">Carbohydrate esterase family 3 protein</fullName>
    </submittedName>
</protein>
<organism evidence="1 2">
    <name type="scientific">Hypoxylon rubiginosum</name>
    <dbReference type="NCBI Taxonomy" id="110542"/>
    <lineage>
        <taxon>Eukaryota</taxon>
        <taxon>Fungi</taxon>
        <taxon>Dikarya</taxon>
        <taxon>Ascomycota</taxon>
        <taxon>Pezizomycotina</taxon>
        <taxon>Sordariomycetes</taxon>
        <taxon>Xylariomycetidae</taxon>
        <taxon>Xylariales</taxon>
        <taxon>Hypoxylaceae</taxon>
        <taxon>Hypoxylon</taxon>
    </lineage>
</organism>
<name>A0ACC0D1J7_9PEZI</name>
<sequence length="1403" mass="153100">MRSVHSFLSLYGTLLATSSALVCGSPLINNVPLPTSTVSTVAAPVPTSAAPVVVAHNTSLEKRDLVDLRILPLGASIVWGLTSPDGNGFRLPLRNQLRYDGYNVNYVGTLTHGDMVDNDVEATPGYVITQIHTSAENCYAFKPNVVVINAGTNDCVKNVDTANAHTRLESMINDLWTNVGDDTVIVMSTILINGVASVNTCSSTINDNYRSLVSSLQAEGKPIYLVDFDGWMTIDYIGSDGTHPTEDGYKRMAGAIYKSIDQANTDGVIKAPKAADLNAATTNCEKTAGTGVSAGADTQTGSGYDDGIYYHNSQAMGTLLTITSSWDRNQWVFARLFRQDRDDLLGWISESDGSVTYALWRNDGNGVMTKINDMTNFPNQCVPRGLRFIDLNGDGLDDFVCISNPDGALYGVLNNGDGSGSNGPTWTSIGLIKAADSNFPQAQVRLGDIDGDGRADFIGLDSDGTAHVWRNAGSGNTINKWQSLGAKWSGGDRGNLTGVRFEDINGDGRDDWMWMSNAGTTYTYTNSRSCATGVEGNGLNVAWRQGFYTGASSGPTHSAEFDGDVNINRIHFARVYGEAEGFSLLGKQDYVYMEHSKSGDKHIFTMKVWKNTGSGSAKVKADGNKYGNMMGTGRMDYVWAYSFGKMIIFRNGGNDYITSGTSYWTQPQQDLFNPQALIGKDLDRRDLHLTDFDGDGKDDIVWVDPDNNNHVSVFLNKYDGTTWSWEYQSDPAPALSCSQTRGMGLHDIPVRWGDISGNGRDDYVCIEPDGRMSGYVHETDGSWTYNTQFFGSKGYDRANFRFGDVNGDGKADIIWTEKFSGDGYVYYNDGPLAVAGSSYHWEVDSTNMPAFAFSGNSAGACTYYPDLNGDGRVDQQAVLQSFNNIAVTSYNLCSDGDHTGDDESPYTDPDLPIPSGLTITTGEQISGCRQGGGGDAYDEIVWNFETIACSMTATQTVSNLAFQTIDCMNPAITDADQDQEYRWNAVDTDTAIEMVLLDYFYEQDKTSLNFPMYVSNYFHGPEGMNCGKTDADTGCEAMSECSDVNHPAGYFILNSFVTLHGFLWDAYFACFTAESHMQTQIDAFSSTFTELDDPTAVISDILTVLGLIFTLAMAPLYNVFWKETISAEPWLSVAKDATNAIVSNGITLLKASGIWAVADNNKALLSYYMGELVSSTAEAIYNTNEHIFNGSASSVADLYRLMDNGKLMQSTFTSGDLDAQKAMENAVYSVLIPYAWSLSTENMNPVVIDTGYDCSDTFPSYFQNYMTKDTAQATAVCYNNALYYLLDARYCQVDCEEINPEKHGFCEYTPFFKPYGIDELDGNTWGGVSKDNLTIAAINGYTNNNNANGYSHADPTNSAAMERIWTDGINAAGVNTIPVCSLPTALKNWITCDFTADNYPCNS</sequence>
<comment type="caution">
    <text evidence="1">The sequence shown here is derived from an EMBL/GenBank/DDBJ whole genome shotgun (WGS) entry which is preliminary data.</text>
</comment>
<gene>
    <name evidence="1" type="ORF">F4821DRAFT_278483</name>
</gene>
<evidence type="ECO:0000313" key="2">
    <source>
        <dbReference type="Proteomes" id="UP001497680"/>
    </source>
</evidence>
<dbReference type="Proteomes" id="UP001497680">
    <property type="component" value="Unassembled WGS sequence"/>
</dbReference>
<evidence type="ECO:0000313" key="1">
    <source>
        <dbReference type="EMBL" id="KAI6086412.1"/>
    </source>
</evidence>
<accession>A0ACC0D1J7</accession>